<evidence type="ECO:0000256" key="1">
    <source>
        <dbReference type="ARBA" id="ARBA00004479"/>
    </source>
</evidence>
<evidence type="ECO:0000313" key="9">
    <source>
        <dbReference type="Proteomes" id="UP000515135"/>
    </source>
</evidence>
<feature type="region of interest" description="Disordered" evidence="6">
    <location>
        <begin position="350"/>
        <end position="378"/>
    </location>
</feature>
<dbReference type="PANTHER" id="PTHR11640:SF164">
    <property type="entry name" value="MAM DOMAIN-CONTAINING GLYCOSYLPHOSPHATIDYLINOSITOL ANCHOR PROTEIN 1"/>
    <property type="match status" value="1"/>
</dbReference>
<dbReference type="GO" id="GO:0005886">
    <property type="term" value="C:plasma membrane"/>
    <property type="evidence" value="ECO:0007669"/>
    <property type="project" value="TreeGrafter"/>
</dbReference>
<dbReference type="InterPro" id="IPR003006">
    <property type="entry name" value="Ig/MHC_CS"/>
</dbReference>
<dbReference type="OrthoDB" id="5985519at2759"/>
<dbReference type="RefSeq" id="XP_019614147.1">
    <property type="nucleotide sequence ID" value="XM_019758588.1"/>
</dbReference>
<dbReference type="KEGG" id="bbel:109462091"/>
<dbReference type="SUPFAM" id="SSF48726">
    <property type="entry name" value="Immunoglobulin"/>
    <property type="match status" value="3"/>
</dbReference>
<keyword evidence="2 7" id="KW-0472">Membrane</keyword>
<dbReference type="Pfam" id="PF07686">
    <property type="entry name" value="V-set"/>
    <property type="match status" value="1"/>
</dbReference>
<dbReference type="GO" id="GO:0098609">
    <property type="term" value="P:cell-cell adhesion"/>
    <property type="evidence" value="ECO:0007669"/>
    <property type="project" value="TreeGrafter"/>
</dbReference>
<evidence type="ECO:0000313" key="10">
    <source>
        <dbReference type="RefSeq" id="XP_019614147.1"/>
    </source>
</evidence>
<keyword evidence="9" id="KW-1185">Reference proteome</keyword>
<evidence type="ECO:0000256" key="3">
    <source>
        <dbReference type="ARBA" id="ARBA00023157"/>
    </source>
</evidence>
<comment type="subcellular location">
    <subcellularLocation>
        <location evidence="1">Membrane</location>
        <topology evidence="1">Single-pass type I membrane protein</topology>
    </subcellularLocation>
</comment>
<keyword evidence="3" id="KW-1015">Disulfide bond</keyword>
<name>A0A6P4Y615_BRABE</name>
<dbReference type="PANTHER" id="PTHR11640">
    <property type="entry name" value="NEPHRIN"/>
    <property type="match status" value="1"/>
</dbReference>
<accession>A0A6P4Y615</accession>
<dbReference type="Proteomes" id="UP000515135">
    <property type="component" value="Unplaced"/>
</dbReference>
<dbReference type="PROSITE" id="PS00290">
    <property type="entry name" value="IG_MHC"/>
    <property type="match status" value="1"/>
</dbReference>
<keyword evidence="7" id="KW-0812">Transmembrane</keyword>
<feature type="domain" description="Ig-like" evidence="8">
    <location>
        <begin position="206"/>
        <end position="295"/>
    </location>
</feature>
<dbReference type="InterPro" id="IPR051275">
    <property type="entry name" value="Cell_adhesion_signaling"/>
</dbReference>
<dbReference type="GO" id="GO:0005911">
    <property type="term" value="C:cell-cell junction"/>
    <property type="evidence" value="ECO:0007669"/>
    <property type="project" value="TreeGrafter"/>
</dbReference>
<evidence type="ECO:0000256" key="2">
    <source>
        <dbReference type="ARBA" id="ARBA00023136"/>
    </source>
</evidence>
<gene>
    <name evidence="10" type="primary">LOC109462091</name>
</gene>
<dbReference type="SMART" id="SM00408">
    <property type="entry name" value="IGc2"/>
    <property type="match status" value="2"/>
</dbReference>
<evidence type="ECO:0000256" key="7">
    <source>
        <dbReference type="SAM" id="Phobius"/>
    </source>
</evidence>
<keyword evidence="7" id="KW-1133">Transmembrane helix</keyword>
<feature type="transmembrane region" description="Helical" evidence="7">
    <location>
        <begin position="308"/>
        <end position="332"/>
    </location>
</feature>
<protein>
    <submittedName>
        <fullName evidence="10">Hemicentin-1-like</fullName>
    </submittedName>
</protein>
<dbReference type="AlphaFoldDB" id="A0A6P4Y615"/>
<dbReference type="InterPro" id="IPR003598">
    <property type="entry name" value="Ig_sub2"/>
</dbReference>
<reference evidence="10" key="1">
    <citation type="submission" date="2025-08" db="UniProtKB">
        <authorList>
            <consortium name="RefSeq"/>
        </authorList>
    </citation>
    <scope>IDENTIFICATION</scope>
    <source>
        <tissue evidence="10">Gonad</tissue>
    </source>
</reference>
<dbReference type="Pfam" id="PF13927">
    <property type="entry name" value="Ig_3"/>
    <property type="match status" value="2"/>
</dbReference>
<dbReference type="InterPro" id="IPR013783">
    <property type="entry name" value="Ig-like_fold"/>
</dbReference>
<dbReference type="GeneID" id="109462091"/>
<evidence type="ECO:0000259" key="8">
    <source>
        <dbReference type="PROSITE" id="PS50835"/>
    </source>
</evidence>
<keyword evidence="4" id="KW-0325">Glycoprotein</keyword>
<sequence>MAKNFQAILGDPVTLPATYSSDYKVVAVTWYKVQGNDRSKRTMIFNYAPALGIREAYGAYVGRADIIDGAGLRINPTRLHDEGLYVLVVMVAGVPSEEGFVYLSLLVPPEVQVGPTSPFVVTSGKTVTLTCAVRNAKPNVTSLHWEKDGFPIETYGFDTKYSGGNVRTPSLNIHHVTRTDSGRYSCVVDHVIQTASDEMKVDVQYPASIISMSDTSAATVFDHVTLQCVADGNPPPNITWTRDGIPLAARSHVLSRDVRASSVILRDVQVNDTGTYLCAAINFVGEGDVKKLHLKVQAPGASLSSTTIAIIVGSTAGGLWLLICIVICVYGIRRRRRAKEKKKFAFYYNMGRRDPPVGKSPKRTKGSEPPPYVVLPGR</sequence>
<evidence type="ECO:0000256" key="5">
    <source>
        <dbReference type="ARBA" id="ARBA00023319"/>
    </source>
</evidence>
<dbReference type="InterPro" id="IPR036179">
    <property type="entry name" value="Ig-like_dom_sf"/>
</dbReference>
<feature type="compositionally biased region" description="Pro residues" evidence="6">
    <location>
        <begin position="368"/>
        <end position="378"/>
    </location>
</feature>
<evidence type="ECO:0000256" key="6">
    <source>
        <dbReference type="SAM" id="MobiDB-lite"/>
    </source>
</evidence>
<feature type="domain" description="Ig-like" evidence="8">
    <location>
        <begin position="109"/>
        <end position="202"/>
    </location>
</feature>
<dbReference type="Gene3D" id="2.60.40.10">
    <property type="entry name" value="Immunoglobulins"/>
    <property type="match status" value="3"/>
</dbReference>
<dbReference type="SMART" id="SM00409">
    <property type="entry name" value="IG"/>
    <property type="match status" value="3"/>
</dbReference>
<dbReference type="InterPro" id="IPR007110">
    <property type="entry name" value="Ig-like_dom"/>
</dbReference>
<dbReference type="InterPro" id="IPR013106">
    <property type="entry name" value="Ig_V-set"/>
</dbReference>
<evidence type="ECO:0000256" key="4">
    <source>
        <dbReference type="ARBA" id="ARBA00023180"/>
    </source>
</evidence>
<dbReference type="InterPro" id="IPR003599">
    <property type="entry name" value="Ig_sub"/>
</dbReference>
<dbReference type="PROSITE" id="PS50835">
    <property type="entry name" value="IG_LIKE"/>
    <property type="match status" value="2"/>
</dbReference>
<dbReference type="GO" id="GO:0050839">
    <property type="term" value="F:cell adhesion molecule binding"/>
    <property type="evidence" value="ECO:0007669"/>
    <property type="project" value="TreeGrafter"/>
</dbReference>
<proteinExistence type="predicted"/>
<keyword evidence="5" id="KW-0393">Immunoglobulin domain</keyword>
<organism evidence="9 10">
    <name type="scientific">Branchiostoma belcheri</name>
    <name type="common">Amphioxus</name>
    <dbReference type="NCBI Taxonomy" id="7741"/>
    <lineage>
        <taxon>Eukaryota</taxon>
        <taxon>Metazoa</taxon>
        <taxon>Chordata</taxon>
        <taxon>Cephalochordata</taxon>
        <taxon>Leptocardii</taxon>
        <taxon>Amphioxiformes</taxon>
        <taxon>Branchiostomatidae</taxon>
        <taxon>Branchiostoma</taxon>
    </lineage>
</organism>